<dbReference type="Gene3D" id="2.130.10.130">
    <property type="entry name" value="Integrin alpha, N-terminal"/>
    <property type="match status" value="1"/>
</dbReference>
<proteinExistence type="predicted"/>
<dbReference type="Proteomes" id="UP000711614">
    <property type="component" value="Unassembled WGS sequence"/>
</dbReference>
<feature type="domain" description="Aldos-2-ulose dehydratase beta-propeller" evidence="2">
    <location>
        <begin position="114"/>
        <end position="294"/>
    </location>
</feature>
<sequence>MTSPALPKTTPSVDVTEPVFGTETVTDFLRDGYWLEAADIDGDGKPDLVGYGLKVGEIYWYKNPTWEKKLVLDKIKEPVGMDFGDITGDGTTDLVVCYQLYGPGGTIHHADPEGGKIDWLENPGNPSETTENWKRHYVGRAIGMHRLRVGHFTRTDKVQIIGFPIVAVEDVHAVLPVVLFTPTNDPRAEWDKELISDSDFRMIHGVAKKGGLIPGSPLDSILMASDEGITWLYYDQDNLAWAWEHIGDGEESQFEKTTFKGSGDVDGGRVGEDPLAYVAAIEPFHGNTVAVYVRSGGDTQATGWTRHLLDIYGDPNENGEGPGHTVMCRDFDGDGDDEFLIGLRGPEPWQGAYYYKAVDLAKGLFLKWKVSGESIARIVAGDFTGRGVEDFATISYSVQHYFVAPRAEITLHPNNTVQREGANS</sequence>
<dbReference type="InterPro" id="IPR013517">
    <property type="entry name" value="FG-GAP"/>
</dbReference>
<comment type="caution">
    <text evidence="3">The sequence shown here is derived from an EMBL/GenBank/DDBJ whole genome shotgun (WGS) entry which is preliminary data.</text>
</comment>
<dbReference type="SUPFAM" id="SSF69318">
    <property type="entry name" value="Integrin alpha N-terminal domain"/>
    <property type="match status" value="1"/>
</dbReference>
<dbReference type="Pfam" id="PF13517">
    <property type="entry name" value="FG-GAP_3"/>
    <property type="match status" value="1"/>
</dbReference>
<keyword evidence="1" id="KW-0732">Signal</keyword>
<keyword evidence="4" id="KW-1185">Reference proteome</keyword>
<evidence type="ECO:0000313" key="4">
    <source>
        <dbReference type="Proteomes" id="UP000711614"/>
    </source>
</evidence>
<evidence type="ECO:0000313" key="3">
    <source>
        <dbReference type="EMBL" id="MBP2412448.1"/>
    </source>
</evidence>
<dbReference type="InterPro" id="IPR054583">
    <property type="entry name" value="Beta-prop_AUDH"/>
</dbReference>
<accession>A0ABS4YUH9</accession>
<dbReference type="EMBL" id="JAGIOI010000001">
    <property type="protein sequence ID" value="MBP2412448.1"/>
    <property type="molecule type" value="Genomic_DNA"/>
</dbReference>
<dbReference type="Pfam" id="PF22301">
    <property type="entry name" value="AUDH_beta_propeller"/>
    <property type="match status" value="1"/>
</dbReference>
<reference evidence="3 4" key="1">
    <citation type="submission" date="2021-03" db="EMBL/GenBank/DDBJ databases">
        <title>Sequencing the genomes of 1000 actinobacteria strains.</title>
        <authorList>
            <person name="Klenk H.-P."/>
        </authorList>
    </citation>
    <scope>NUCLEOTIDE SEQUENCE [LARGE SCALE GENOMIC DNA]</scope>
    <source>
        <strain evidence="3 4">DSM 16005</strain>
    </source>
</reference>
<protein>
    <recommendedName>
        <fullName evidence="2">Aldos-2-ulose dehydratase beta-propeller domain-containing protein</fullName>
    </recommendedName>
</protein>
<dbReference type="RefSeq" id="WP_209678510.1">
    <property type="nucleotide sequence ID" value="NZ_JAGIOI010000001.1"/>
</dbReference>
<evidence type="ECO:0000256" key="1">
    <source>
        <dbReference type="ARBA" id="ARBA00022729"/>
    </source>
</evidence>
<dbReference type="InterPro" id="IPR028994">
    <property type="entry name" value="Integrin_alpha_N"/>
</dbReference>
<organism evidence="3 4">
    <name type="scientific">Arthrobacter stackebrandtii</name>
    <dbReference type="NCBI Taxonomy" id="272161"/>
    <lineage>
        <taxon>Bacteria</taxon>
        <taxon>Bacillati</taxon>
        <taxon>Actinomycetota</taxon>
        <taxon>Actinomycetes</taxon>
        <taxon>Micrococcales</taxon>
        <taxon>Micrococcaceae</taxon>
        <taxon>Arthrobacter</taxon>
    </lineage>
</organism>
<name>A0ABS4YUH9_9MICC</name>
<gene>
    <name evidence="3" type="ORF">JOF48_001247</name>
</gene>
<evidence type="ECO:0000259" key="2">
    <source>
        <dbReference type="Pfam" id="PF22301"/>
    </source>
</evidence>